<dbReference type="SMART" id="SM01197">
    <property type="entry name" value="FANCL_C"/>
    <property type="match status" value="1"/>
</dbReference>
<dbReference type="GeneID" id="109721499"/>
<gene>
    <name evidence="9" type="primary">LOC109721499</name>
    <name evidence="6" type="ORF">ACMD2_07097</name>
</gene>
<evidence type="ECO:0000313" key="7">
    <source>
        <dbReference type="Proteomes" id="UP000092600"/>
    </source>
</evidence>
<keyword evidence="8" id="KW-1185">Reference proteome</keyword>
<dbReference type="Proteomes" id="UP000092600">
    <property type="component" value="Unassembled WGS sequence"/>
</dbReference>
<dbReference type="PANTHER" id="PTHR45798:SF88">
    <property type="entry name" value="RING-H2 FINGER PROTEIN ATL61-RELATED"/>
    <property type="match status" value="1"/>
</dbReference>
<dbReference type="InterPro" id="IPR001841">
    <property type="entry name" value="Znf_RING"/>
</dbReference>
<reference evidence="9" key="2">
    <citation type="submission" date="2025-04" db="UniProtKB">
        <authorList>
            <consortium name="RefSeq"/>
        </authorList>
    </citation>
    <scope>IDENTIFICATION</scope>
    <source>
        <tissue evidence="9">Leaf</tissue>
    </source>
</reference>
<dbReference type="InterPro" id="IPR013083">
    <property type="entry name" value="Znf_RING/FYVE/PHD"/>
</dbReference>
<evidence type="ECO:0000256" key="3">
    <source>
        <dbReference type="ARBA" id="ARBA00022833"/>
    </source>
</evidence>
<dbReference type="Gene3D" id="3.30.40.10">
    <property type="entry name" value="Zinc/RING finger domain, C3HC4 (zinc finger)"/>
    <property type="match status" value="1"/>
</dbReference>
<dbReference type="RefSeq" id="XP_020104739.1">
    <property type="nucleotide sequence ID" value="XM_020249150.1"/>
</dbReference>
<keyword evidence="3" id="KW-0862">Zinc</keyword>
<dbReference type="CDD" id="cd16454">
    <property type="entry name" value="RING-H2_PA-TM-RING"/>
    <property type="match status" value="1"/>
</dbReference>
<dbReference type="InterPro" id="IPR052788">
    <property type="entry name" value="RING-type_E3_ligase_ATL"/>
</dbReference>
<dbReference type="SMART" id="SM00184">
    <property type="entry name" value="RING"/>
    <property type="match status" value="1"/>
</dbReference>
<dbReference type="GO" id="GO:0008270">
    <property type="term" value="F:zinc ion binding"/>
    <property type="evidence" value="ECO:0007669"/>
    <property type="project" value="UniProtKB-KW"/>
</dbReference>
<evidence type="ECO:0000313" key="8">
    <source>
        <dbReference type="Proteomes" id="UP000515123"/>
    </source>
</evidence>
<evidence type="ECO:0000256" key="4">
    <source>
        <dbReference type="PROSITE-ProRule" id="PRU00175"/>
    </source>
</evidence>
<sequence length="137" mass="15425">MGLSLSSDRQEEETPAAVALRTSRRPNCSVMNHIFDFGLAFSLFFLASRNFRSRSQLETPITIDLNTKGGRDSASCTICQEEFAPGEKVCVLPRCKHMFHEDCLRDWIMSKGTCPLCRDRVIDPRVLGWRGGLLGRS</sequence>
<evidence type="ECO:0000256" key="2">
    <source>
        <dbReference type="ARBA" id="ARBA00022771"/>
    </source>
</evidence>
<protein>
    <submittedName>
        <fullName evidence="9">NEP1-interacting protein-like 2</fullName>
    </submittedName>
    <submittedName>
        <fullName evidence="6">Putative RING-H2 finger protein ATL61</fullName>
    </submittedName>
</protein>
<evidence type="ECO:0000256" key="1">
    <source>
        <dbReference type="ARBA" id="ARBA00022723"/>
    </source>
</evidence>
<keyword evidence="1" id="KW-0479">Metal-binding</keyword>
<dbReference type="OrthoDB" id="9984778at2759"/>
<dbReference type="AlphaFoldDB" id="A0A199VV36"/>
<evidence type="ECO:0000313" key="6">
    <source>
        <dbReference type="EMBL" id="OAY80791.1"/>
    </source>
</evidence>
<evidence type="ECO:0000259" key="5">
    <source>
        <dbReference type="PROSITE" id="PS50089"/>
    </source>
</evidence>
<keyword evidence="2 4" id="KW-0863">Zinc-finger</keyword>
<organism evidence="6 7">
    <name type="scientific">Ananas comosus</name>
    <name type="common">Pineapple</name>
    <name type="synonym">Ananas ananas</name>
    <dbReference type="NCBI Taxonomy" id="4615"/>
    <lineage>
        <taxon>Eukaryota</taxon>
        <taxon>Viridiplantae</taxon>
        <taxon>Streptophyta</taxon>
        <taxon>Embryophyta</taxon>
        <taxon>Tracheophyta</taxon>
        <taxon>Spermatophyta</taxon>
        <taxon>Magnoliopsida</taxon>
        <taxon>Liliopsida</taxon>
        <taxon>Poales</taxon>
        <taxon>Bromeliaceae</taxon>
        <taxon>Bromelioideae</taxon>
        <taxon>Ananas</taxon>
    </lineage>
</organism>
<dbReference type="STRING" id="4615.A0A199VV36"/>
<proteinExistence type="predicted"/>
<reference evidence="6 7" key="1">
    <citation type="journal article" date="2016" name="DNA Res.">
        <title>The draft genome of MD-2 pineapple using hybrid error correction of long reads.</title>
        <authorList>
            <person name="Redwan R.M."/>
            <person name="Saidin A."/>
            <person name="Kumar S.V."/>
        </authorList>
    </citation>
    <scope>NUCLEOTIDE SEQUENCE [LARGE SCALE GENOMIC DNA]</scope>
    <source>
        <strain evidence="7">cv. MD2</strain>
        <tissue evidence="6">Leaf</tissue>
    </source>
</reference>
<accession>A0A199VV36</accession>
<dbReference type="SUPFAM" id="SSF57850">
    <property type="entry name" value="RING/U-box"/>
    <property type="match status" value="1"/>
</dbReference>
<dbReference type="Pfam" id="PF13639">
    <property type="entry name" value="zf-RING_2"/>
    <property type="match status" value="1"/>
</dbReference>
<dbReference type="PROSITE" id="PS50089">
    <property type="entry name" value="ZF_RING_2"/>
    <property type="match status" value="1"/>
</dbReference>
<dbReference type="EMBL" id="LSRQ01000788">
    <property type="protein sequence ID" value="OAY80791.1"/>
    <property type="molecule type" value="Genomic_DNA"/>
</dbReference>
<dbReference type="PANTHER" id="PTHR45798">
    <property type="entry name" value="RING-H2 FINGER PROTEIN ATL61-RELATED-RELATED"/>
    <property type="match status" value="1"/>
</dbReference>
<name>A0A199VV36_ANACO</name>
<evidence type="ECO:0000313" key="9">
    <source>
        <dbReference type="RefSeq" id="XP_020104739.1"/>
    </source>
</evidence>
<feature type="domain" description="RING-type" evidence="5">
    <location>
        <begin position="76"/>
        <end position="118"/>
    </location>
</feature>
<dbReference type="Proteomes" id="UP000515123">
    <property type="component" value="Linkage group 15"/>
</dbReference>